<dbReference type="PANTHER" id="PTHR42967">
    <property type="entry name" value="METAL DEPENDENT HYDROLASE"/>
    <property type="match status" value="1"/>
</dbReference>
<protein>
    <recommendedName>
        <fullName evidence="3">Metallo-beta-lactamase domain-containing protein</fullName>
    </recommendedName>
</protein>
<sequence>MTTTDTTITYLGHSLFVITSSGGLRIATDPYDNMVRSQLPTVEADIVLVSHGHGDHSNLDIVRGNPVVVKGEGRHEISGLMVQGIAGYHDTSRGAQRGRIIIFKWTLDEIIFAHLGDLGQVIDQKQRDFLKDVDILFLPVGGTFTVDARSASQIVNLLNPPVVIPMHFKEPDSLLPIAGVEEFLKLYPGCKEAGRTITVNKEMIPSQTEVWVMRSMS</sequence>
<keyword evidence="2" id="KW-1185">Reference proteome</keyword>
<comment type="caution">
    <text evidence="1">The sequence shown here is derived from an EMBL/GenBank/DDBJ whole genome shotgun (WGS) entry which is preliminary data.</text>
</comment>
<dbReference type="Gene3D" id="3.60.15.10">
    <property type="entry name" value="Ribonuclease Z/Hydroxyacylglutathione hydrolase-like"/>
    <property type="match status" value="1"/>
</dbReference>
<dbReference type="Pfam" id="PF13483">
    <property type="entry name" value="Lactamase_B_3"/>
    <property type="match status" value="1"/>
</dbReference>
<dbReference type="InterPro" id="IPR036866">
    <property type="entry name" value="RibonucZ/Hydroxyglut_hydro"/>
</dbReference>
<dbReference type="Proteomes" id="UP000591948">
    <property type="component" value="Unassembled WGS sequence"/>
</dbReference>
<evidence type="ECO:0000313" key="1">
    <source>
        <dbReference type="EMBL" id="GFP28455.1"/>
    </source>
</evidence>
<name>A0A6V8P747_9ACTN</name>
<dbReference type="SUPFAM" id="SSF56281">
    <property type="entry name" value="Metallo-hydrolase/oxidoreductase"/>
    <property type="match status" value="1"/>
</dbReference>
<reference evidence="1 2" key="1">
    <citation type="journal article" date="2020" name="Front. Microbiol.">
        <title>Single-cell genomics of novel Actinobacteria with the Wood-Ljungdahl pathway discovered in a serpentinizing system.</title>
        <authorList>
            <person name="Merino N."/>
            <person name="Kawai M."/>
            <person name="Boyd E.S."/>
            <person name="Colman D.R."/>
            <person name="McGlynn S.E."/>
            <person name="Nealson K.H."/>
            <person name="Kurokawa K."/>
            <person name="Hongoh Y."/>
        </authorList>
    </citation>
    <scope>NUCLEOTIDE SEQUENCE [LARGE SCALE GENOMIC DNA]</scope>
    <source>
        <strain evidence="1 2">S33</strain>
    </source>
</reference>
<evidence type="ECO:0000313" key="2">
    <source>
        <dbReference type="Proteomes" id="UP000591948"/>
    </source>
</evidence>
<dbReference type="PANTHER" id="PTHR42967:SF1">
    <property type="entry name" value="MBL FOLD METALLO-HYDROLASE"/>
    <property type="match status" value="1"/>
</dbReference>
<dbReference type="AlphaFoldDB" id="A0A6V8P747"/>
<gene>
    <name evidence="1" type="ORF">HKBW3S33_01870</name>
</gene>
<organism evidence="1 2">
    <name type="scientific">Candidatus Hakubella thermalkaliphila</name>
    <dbReference type="NCBI Taxonomy" id="2754717"/>
    <lineage>
        <taxon>Bacteria</taxon>
        <taxon>Bacillati</taxon>
        <taxon>Actinomycetota</taxon>
        <taxon>Actinomycetota incertae sedis</taxon>
        <taxon>Candidatus Hakubellales</taxon>
        <taxon>Candidatus Hakubellaceae</taxon>
        <taxon>Candidatus Hakubella</taxon>
    </lineage>
</organism>
<accession>A0A6V8P747</accession>
<dbReference type="RefSeq" id="WP_176233846.1">
    <property type="nucleotide sequence ID" value="NZ_BLRY01000229.1"/>
</dbReference>
<proteinExistence type="predicted"/>
<dbReference type="EMBL" id="BLRY01000229">
    <property type="protein sequence ID" value="GFP28455.1"/>
    <property type="molecule type" value="Genomic_DNA"/>
</dbReference>
<evidence type="ECO:0008006" key="3">
    <source>
        <dbReference type="Google" id="ProtNLM"/>
    </source>
</evidence>